<comment type="caution">
    <text evidence="5">The sequence shown here is derived from an EMBL/GenBank/DDBJ whole genome shotgun (WGS) entry which is preliminary data.</text>
</comment>
<dbReference type="InterPro" id="IPR045179">
    <property type="entry name" value="YgfZ/GcvT"/>
</dbReference>
<organism evidence="5 6">
    <name type="scientific">Arthrobacter terricola</name>
    <dbReference type="NCBI Taxonomy" id="2547396"/>
    <lineage>
        <taxon>Bacteria</taxon>
        <taxon>Bacillati</taxon>
        <taxon>Actinomycetota</taxon>
        <taxon>Actinomycetes</taxon>
        <taxon>Micrococcales</taxon>
        <taxon>Micrococcaceae</taxon>
        <taxon>Arthrobacter</taxon>
    </lineage>
</organism>
<dbReference type="NCBIfam" id="TIGR03317">
    <property type="entry name" value="ygfZ_signature"/>
    <property type="match status" value="1"/>
</dbReference>
<reference evidence="5 6" key="1">
    <citation type="submission" date="2019-03" db="EMBL/GenBank/DDBJ databases">
        <title>Whole genome sequence of Arthrobacter sp JH1-1.</title>
        <authorList>
            <person name="Trinh H.N."/>
        </authorList>
    </citation>
    <scope>NUCLEOTIDE SEQUENCE [LARGE SCALE GENOMIC DNA]</scope>
    <source>
        <strain evidence="5 6">JH1-1</strain>
    </source>
</reference>
<evidence type="ECO:0000313" key="6">
    <source>
        <dbReference type="Proteomes" id="UP000295511"/>
    </source>
</evidence>
<dbReference type="EMBL" id="SMRU01000001">
    <property type="protein sequence ID" value="TDG01739.1"/>
    <property type="molecule type" value="Genomic_DNA"/>
</dbReference>
<evidence type="ECO:0000259" key="4">
    <source>
        <dbReference type="Pfam" id="PF01571"/>
    </source>
</evidence>
<evidence type="ECO:0000313" key="5">
    <source>
        <dbReference type="EMBL" id="TDG01739.1"/>
    </source>
</evidence>
<proteinExistence type="predicted"/>
<keyword evidence="6" id="KW-1185">Reference proteome</keyword>
<evidence type="ECO:0000256" key="3">
    <source>
        <dbReference type="SAM" id="MobiDB-lite"/>
    </source>
</evidence>
<keyword evidence="1" id="KW-0809">Transit peptide</keyword>
<protein>
    <submittedName>
        <fullName evidence="5">Folate-binding protein</fullName>
    </submittedName>
</protein>
<dbReference type="RefSeq" id="WP_133202403.1">
    <property type="nucleotide sequence ID" value="NZ_SMRU01000001.1"/>
</dbReference>
<feature type="region of interest" description="Disordered" evidence="3">
    <location>
        <begin position="1"/>
        <end position="25"/>
    </location>
</feature>
<dbReference type="Pfam" id="PF01571">
    <property type="entry name" value="GCV_T"/>
    <property type="match status" value="1"/>
</dbReference>
<dbReference type="SUPFAM" id="SSF101790">
    <property type="entry name" value="Aminomethyltransferase beta-barrel domain"/>
    <property type="match status" value="1"/>
</dbReference>
<feature type="binding site" evidence="2">
    <location>
        <position position="187"/>
    </location>
    <ligand>
        <name>substrate</name>
    </ligand>
</feature>
<gene>
    <name evidence="5" type="ORF">E1809_01235</name>
</gene>
<evidence type="ECO:0000256" key="2">
    <source>
        <dbReference type="PIRSR" id="PIRSR006487-1"/>
    </source>
</evidence>
<dbReference type="InterPro" id="IPR006222">
    <property type="entry name" value="GCVT_N"/>
</dbReference>
<dbReference type="AlphaFoldDB" id="A0A4V2ZUN6"/>
<dbReference type="SUPFAM" id="SSF103025">
    <property type="entry name" value="Folate-binding domain"/>
    <property type="match status" value="1"/>
</dbReference>
<dbReference type="InterPro" id="IPR029043">
    <property type="entry name" value="GcvT/YgfZ_C"/>
</dbReference>
<dbReference type="GO" id="GO:0016226">
    <property type="term" value="P:iron-sulfur cluster assembly"/>
    <property type="evidence" value="ECO:0007669"/>
    <property type="project" value="TreeGrafter"/>
</dbReference>
<dbReference type="InterPro" id="IPR017703">
    <property type="entry name" value="YgfZ/GCV_T_CS"/>
</dbReference>
<dbReference type="InterPro" id="IPR027266">
    <property type="entry name" value="TrmE/GcvT-like"/>
</dbReference>
<sequence>MTYTSPLLSRPGAVEGGGEDSGVAAHYGEPLREQRALAAGTAVVDLSYRGVVTVTGPDRLSWLNTLSSQQVTNLQPGTSSELLLLTIQGRIEFDARVVDDGETTWLLVEAAEAAPLAEWLTKMKFMLRVDVADVSADWAVVGSTKAVDAWSGRLVWEDPWPHIGAGGYSYSVVEEDSHPGLERPWFEYLIPAAELESAVDGMALAGSMAADALRIAAWRPRFGAETDEKTIPHELDLLRTSVHLAKGCYKGQETIARVHNLGHPPRRLVFLQLDGSQHTLPAAGSAVFAGERKVGTLTSVAQHFEMGPVGLALIKRSVDPGEVLTVLDGDEPYPAAQEVIVAPDAGQVVGRQTGFLKGPHR</sequence>
<feature type="domain" description="GCVT N-terminal" evidence="4">
    <location>
        <begin position="32"/>
        <end position="141"/>
    </location>
</feature>
<dbReference type="PIRSF" id="PIRSF006487">
    <property type="entry name" value="GcvT"/>
    <property type="match status" value="1"/>
</dbReference>
<dbReference type="Proteomes" id="UP000295511">
    <property type="component" value="Unassembled WGS sequence"/>
</dbReference>
<accession>A0A4V2ZUN6</accession>
<dbReference type="Gene3D" id="3.30.1360.120">
    <property type="entry name" value="Probable tRNA modification gtpase trme, domain 1"/>
    <property type="match status" value="1"/>
</dbReference>
<dbReference type="PANTHER" id="PTHR22602:SF0">
    <property type="entry name" value="TRANSFERASE CAF17, MITOCHONDRIAL-RELATED"/>
    <property type="match status" value="1"/>
</dbReference>
<name>A0A4V2ZUN6_9MICC</name>
<evidence type="ECO:0000256" key="1">
    <source>
        <dbReference type="ARBA" id="ARBA00022946"/>
    </source>
</evidence>
<dbReference type="OrthoDB" id="9796287at2"/>
<dbReference type="PANTHER" id="PTHR22602">
    <property type="entry name" value="TRANSFERASE CAF17, MITOCHONDRIAL-RELATED"/>
    <property type="match status" value="1"/>
</dbReference>